<evidence type="ECO:0000256" key="4">
    <source>
        <dbReference type="ARBA" id="ARBA00022438"/>
    </source>
</evidence>
<evidence type="ECO:0000256" key="2">
    <source>
        <dbReference type="ARBA" id="ARBA00008290"/>
    </source>
</evidence>
<dbReference type="NCBIfam" id="NF002759">
    <property type="entry name" value="PRK02813.1"/>
    <property type="match status" value="1"/>
</dbReference>
<dbReference type="InterPro" id="IPR022984">
    <property type="entry name" value="M18_aminopeptidase_2"/>
</dbReference>
<dbReference type="Pfam" id="PF02127">
    <property type="entry name" value="Peptidase_M18"/>
    <property type="match status" value="1"/>
</dbReference>
<feature type="binding site" evidence="10">
    <location>
        <position position="408"/>
    </location>
    <ligand>
        <name>Zn(2+)</name>
        <dbReference type="ChEBI" id="CHEBI:29105"/>
    </ligand>
</feature>
<keyword evidence="14" id="KW-1185">Reference proteome</keyword>
<dbReference type="SUPFAM" id="SSF101821">
    <property type="entry name" value="Aminopeptidase/glucanase lid domain"/>
    <property type="match status" value="1"/>
</dbReference>
<dbReference type="PRINTS" id="PR00932">
    <property type="entry name" value="AMINO1PTASE"/>
</dbReference>
<comment type="caution">
    <text evidence="13">The sequence shown here is derived from an EMBL/GenBank/DDBJ whole genome shotgun (WGS) entry which is preliminary data.</text>
</comment>
<comment type="similarity">
    <text evidence="2 10 11">Belongs to the peptidase M18 family.</text>
</comment>
<feature type="binding site" evidence="10">
    <location>
        <position position="84"/>
    </location>
    <ligand>
        <name>Zn(2+)</name>
        <dbReference type="ChEBI" id="CHEBI:29105"/>
    </ligand>
</feature>
<evidence type="ECO:0000256" key="8">
    <source>
        <dbReference type="ARBA" id="ARBA00022833"/>
    </source>
</evidence>
<feature type="binding site" evidence="10">
    <location>
        <position position="160"/>
    </location>
    <ligand>
        <name>Zn(2+)</name>
        <dbReference type="ChEBI" id="CHEBI:29105"/>
    </ligand>
</feature>
<dbReference type="RefSeq" id="WP_132767112.1">
    <property type="nucleotide sequence ID" value="NZ_SMAB01000003.1"/>
</dbReference>
<protein>
    <recommendedName>
        <fullName evidence="3 10">Probable M18 family aminopeptidase 2</fullName>
        <ecNumber evidence="10">3.4.11.-</ecNumber>
    </recommendedName>
</protein>
<gene>
    <name evidence="10" type="primary">apeB</name>
    <name evidence="13" type="ORF">EDD72_10329</name>
</gene>
<dbReference type="CDD" id="cd05658">
    <property type="entry name" value="M18_DAP"/>
    <property type="match status" value="1"/>
</dbReference>
<evidence type="ECO:0000256" key="10">
    <source>
        <dbReference type="HAMAP-Rule" id="MF_00467"/>
    </source>
</evidence>
<keyword evidence="4 10" id="KW-0031">Aminopeptidase</keyword>
<organism evidence="13 14">
    <name type="scientific">Tepidibacillus fermentans</name>
    <dbReference type="NCBI Taxonomy" id="1281767"/>
    <lineage>
        <taxon>Bacteria</taxon>
        <taxon>Bacillati</taxon>
        <taxon>Bacillota</taxon>
        <taxon>Bacilli</taxon>
        <taxon>Bacillales</taxon>
        <taxon>Bacillaceae</taxon>
        <taxon>Tepidibacillus</taxon>
    </lineage>
</organism>
<dbReference type="GO" id="GO:0004177">
    <property type="term" value="F:aminopeptidase activity"/>
    <property type="evidence" value="ECO:0007669"/>
    <property type="project" value="UniProtKB-UniRule"/>
</dbReference>
<dbReference type="InterPro" id="IPR001948">
    <property type="entry name" value="Peptidase_M18"/>
</dbReference>
<keyword evidence="8 10" id="KW-0862">Zinc</keyword>
<evidence type="ECO:0000313" key="14">
    <source>
        <dbReference type="Proteomes" id="UP000295788"/>
    </source>
</evidence>
<dbReference type="HAMAP" id="MF_00467">
    <property type="entry name" value="Aminopeptidase_M18_2"/>
    <property type="match status" value="1"/>
</dbReference>
<dbReference type="GO" id="GO:0005737">
    <property type="term" value="C:cytoplasm"/>
    <property type="evidence" value="ECO:0007669"/>
    <property type="project" value="UniProtKB-ARBA"/>
</dbReference>
<dbReference type="InterPro" id="IPR023358">
    <property type="entry name" value="Peptidase_M18_dom2"/>
</dbReference>
<comment type="cofactor">
    <cofactor evidence="1 10 12">
        <name>Zn(2+)</name>
        <dbReference type="ChEBI" id="CHEBI:29105"/>
    </cofactor>
</comment>
<dbReference type="Gene3D" id="2.30.250.10">
    <property type="entry name" value="Aminopeptidase i, Domain 2"/>
    <property type="match status" value="1"/>
</dbReference>
<sequence>MRNERELALDLIHFIDHSPTAFHVVANIKQQLNQKGFKELDFGQRWNLQKGEKYYVTKNDSAIIAFIVGTGEVEEEGFKIVAAHTDSPTFRIKPNPEMTAENYLKLNTEIYGGPILNTWLDRPLSLAGRVMVKGDHPLNPKTMFVNIERPLLVIPNVAIHMNRKVNEGIQLNPQIDLLPIIGLINETFEKDRFLHKLLGKELNISEDEIIDFDLFLYDTTKGTLVGLNEELISIGRLDNLAMVHAEITAIADAKVTKATNVMVCFDNEEIGSRTKQGANAPMLANVLERIVLSLGKEREDYFRALAKSFMISADMAHAVHPNHPEKYDPVNKPKMNGGPVIKINANQNYTTDADSNAVYEQLCKENGIPVQKFVNRSDERGGSTIGPISSTQVDIRSIDIGTPMLAMHSIRELAGIKDHLYVVQSFDAFYRL</sequence>
<dbReference type="OrthoDB" id="9764268at2"/>
<keyword evidence="5 10" id="KW-0645">Protease</keyword>
<evidence type="ECO:0000256" key="9">
    <source>
        <dbReference type="ARBA" id="ARBA00023049"/>
    </source>
</evidence>
<dbReference type="AlphaFoldDB" id="A0A4R3KJ84"/>
<dbReference type="GO" id="GO:0006508">
    <property type="term" value="P:proteolysis"/>
    <property type="evidence" value="ECO:0007669"/>
    <property type="project" value="UniProtKB-UniRule"/>
</dbReference>
<dbReference type="Proteomes" id="UP000295788">
    <property type="component" value="Unassembled WGS sequence"/>
</dbReference>
<reference evidence="13 14" key="1">
    <citation type="submission" date="2019-03" db="EMBL/GenBank/DDBJ databases">
        <title>Genomic Encyclopedia of Type Strains, Phase IV (KMG-IV): sequencing the most valuable type-strain genomes for metagenomic binning, comparative biology and taxonomic classification.</title>
        <authorList>
            <person name="Goeker M."/>
        </authorList>
    </citation>
    <scope>NUCLEOTIDE SEQUENCE [LARGE SCALE GENOMIC DNA]</scope>
    <source>
        <strain evidence="13 14">DSM 23802</strain>
    </source>
</reference>
<dbReference type="GO" id="GO:0008270">
    <property type="term" value="F:zinc ion binding"/>
    <property type="evidence" value="ECO:0007669"/>
    <property type="project" value="UniProtKB-UniRule"/>
</dbReference>
<dbReference type="PANTHER" id="PTHR28570:SF3">
    <property type="entry name" value="ASPARTYL AMINOPEPTIDASE"/>
    <property type="match status" value="1"/>
</dbReference>
<evidence type="ECO:0000256" key="3">
    <source>
        <dbReference type="ARBA" id="ARBA00014897"/>
    </source>
</evidence>
<keyword evidence="6 10" id="KW-0479">Metal-binding</keyword>
<evidence type="ECO:0000256" key="11">
    <source>
        <dbReference type="RuleBase" id="RU004386"/>
    </source>
</evidence>
<dbReference type="FunFam" id="2.30.250.10:FF:000003">
    <property type="entry name" value="Probable M18 family aminopeptidase 2"/>
    <property type="match status" value="1"/>
</dbReference>
<keyword evidence="7 10" id="KW-0378">Hydrolase</keyword>
<dbReference type="EMBL" id="SMAB01000003">
    <property type="protein sequence ID" value="TCS83708.1"/>
    <property type="molecule type" value="Genomic_DNA"/>
</dbReference>
<evidence type="ECO:0000256" key="12">
    <source>
        <dbReference type="RuleBase" id="RU004387"/>
    </source>
</evidence>
<dbReference type="EC" id="3.4.11.-" evidence="10"/>
<evidence type="ECO:0000313" key="13">
    <source>
        <dbReference type="EMBL" id="TCS83708.1"/>
    </source>
</evidence>
<evidence type="ECO:0000256" key="6">
    <source>
        <dbReference type="ARBA" id="ARBA00022723"/>
    </source>
</evidence>
<name>A0A4R3KJ84_9BACI</name>
<keyword evidence="9 10" id="KW-0482">Metalloprotease</keyword>
<proteinExistence type="inferred from homology"/>
<evidence type="ECO:0000256" key="1">
    <source>
        <dbReference type="ARBA" id="ARBA00001947"/>
    </source>
</evidence>
<evidence type="ECO:0000256" key="7">
    <source>
        <dbReference type="ARBA" id="ARBA00022801"/>
    </source>
</evidence>
<dbReference type="SUPFAM" id="SSF53187">
    <property type="entry name" value="Zn-dependent exopeptidases"/>
    <property type="match status" value="1"/>
</dbReference>
<dbReference type="GO" id="GO:0008237">
    <property type="term" value="F:metallopeptidase activity"/>
    <property type="evidence" value="ECO:0007669"/>
    <property type="project" value="UniProtKB-UniRule"/>
</dbReference>
<evidence type="ECO:0000256" key="5">
    <source>
        <dbReference type="ARBA" id="ARBA00022670"/>
    </source>
</evidence>
<accession>A0A4R3KJ84</accession>
<dbReference type="PANTHER" id="PTHR28570">
    <property type="entry name" value="ASPARTYL AMINOPEPTIDASE"/>
    <property type="match status" value="1"/>
</dbReference>
<dbReference type="Gene3D" id="3.40.630.10">
    <property type="entry name" value="Zn peptidases"/>
    <property type="match status" value="1"/>
</dbReference>